<evidence type="ECO:0000256" key="2">
    <source>
        <dbReference type="ARBA" id="ARBA00022723"/>
    </source>
</evidence>
<dbReference type="InterPro" id="IPR055557">
    <property type="entry name" value="DUF7133"/>
</dbReference>
<proteinExistence type="predicted"/>
<dbReference type="Gene3D" id="2.120.10.30">
    <property type="entry name" value="TolB, C-terminal domain"/>
    <property type="match status" value="1"/>
</dbReference>
<dbReference type="SUPFAM" id="SSF48371">
    <property type="entry name" value="ARM repeat"/>
    <property type="match status" value="1"/>
</dbReference>
<accession>A0ABM5N4R5</accession>
<dbReference type="Gene3D" id="1.10.760.10">
    <property type="entry name" value="Cytochrome c-like domain"/>
    <property type="match status" value="1"/>
</dbReference>
<dbReference type="SUPFAM" id="SSF50952">
    <property type="entry name" value="Soluble quinoprotein glucose dehydrogenase"/>
    <property type="match status" value="1"/>
</dbReference>
<dbReference type="Gene3D" id="1.25.10.10">
    <property type="entry name" value="Leucine-rich Repeat Variant"/>
    <property type="match status" value="1"/>
</dbReference>
<dbReference type="InterPro" id="IPR011041">
    <property type="entry name" value="Quinoprot_gluc/sorb_DH_b-prop"/>
</dbReference>
<dbReference type="EMBL" id="CP002961">
    <property type="protein sequence ID" value="AFK04430.1"/>
    <property type="molecule type" value="Genomic_DNA"/>
</dbReference>
<dbReference type="Pfam" id="PF00034">
    <property type="entry name" value="Cytochrom_C"/>
    <property type="match status" value="1"/>
</dbReference>
<evidence type="ECO:0000259" key="5">
    <source>
        <dbReference type="PROSITE" id="PS51007"/>
    </source>
</evidence>
<reference evidence="6 7" key="1">
    <citation type="submission" date="2011-07" db="EMBL/GenBank/DDBJ databases">
        <title>The complete genome of chromosome of Emticicia oligotrophica DSM 17448.</title>
        <authorList>
            <consortium name="US DOE Joint Genome Institute (JGI-PGF)"/>
            <person name="Lucas S."/>
            <person name="Han J."/>
            <person name="Lapidus A."/>
            <person name="Bruce D."/>
            <person name="Goodwin L."/>
            <person name="Pitluck S."/>
            <person name="Peters L."/>
            <person name="Kyrpides N."/>
            <person name="Mavromatis K."/>
            <person name="Ivanova N."/>
            <person name="Ovchinnikova G."/>
            <person name="Teshima H."/>
            <person name="Detter J.C."/>
            <person name="Tapia R."/>
            <person name="Han C."/>
            <person name="Land M."/>
            <person name="Hauser L."/>
            <person name="Markowitz V."/>
            <person name="Cheng J.-F."/>
            <person name="Hugenholtz P."/>
            <person name="Woyke T."/>
            <person name="Wu D."/>
            <person name="Tindall B."/>
            <person name="Pomrenke H."/>
            <person name="Brambilla E."/>
            <person name="Klenk H.-P."/>
            <person name="Eisen J.A."/>
        </authorList>
    </citation>
    <scope>NUCLEOTIDE SEQUENCE [LARGE SCALE GENOMIC DNA]</scope>
    <source>
        <strain evidence="6 7">DSM 17448</strain>
    </source>
</reference>
<dbReference type="InterPro" id="IPR011042">
    <property type="entry name" value="6-blade_b-propeller_TolB-like"/>
</dbReference>
<name>A0ABM5N4R5_EMTOG</name>
<feature type="domain" description="Cytochrome c" evidence="5">
    <location>
        <begin position="612"/>
        <end position="700"/>
    </location>
</feature>
<keyword evidence="3 4" id="KW-0408">Iron</keyword>
<dbReference type="PANTHER" id="PTHR33546:SF1">
    <property type="entry name" value="LARGE, MULTIFUNCTIONAL SECRETED PROTEIN"/>
    <property type="match status" value="1"/>
</dbReference>
<evidence type="ECO:0000313" key="7">
    <source>
        <dbReference type="Proteomes" id="UP000002875"/>
    </source>
</evidence>
<keyword evidence="1 4" id="KW-0349">Heme</keyword>
<dbReference type="SUPFAM" id="SSF46626">
    <property type="entry name" value="Cytochrome c"/>
    <property type="match status" value="1"/>
</dbReference>
<evidence type="ECO:0000313" key="6">
    <source>
        <dbReference type="EMBL" id="AFK04430.1"/>
    </source>
</evidence>
<sequence>MKINYLIFSLLTFLGLSYFSKFQETNSEINLQFGVTDSLKSITPPLLSPEQSRLAFRVPEGYHMELVASEPMIAEPVAIAWDGNARMYVAQMETYTQDADGTGTKEKRSRVMLLEDTDNDGKIDKSSVFIKDLLLPRMILCVNHELLVNETDTYDIYSYKDTNGDGIADVKKPAYILGKVAGGNLEHQRSGLDWNLDNYIYQTYDAVRFRYKNGVLKPDSMPSGSNGQWGLTHDNYGRLFFSRAGGENAGSGFQINPKYGQLEFSDAYNEEKFNRIYPIIATPDVQGGKPRLNPDSTLNHFTAANGQSIFRGDRLPADLVGDYLINEPVARIIRRAKVINNQGKTQLENVYDKKEFIASTDFYFRPTNTYTGPDGCLYIVDMNRGIIQESNWTPKGSFLRGKIDYYGIGKVNQRGRIWRLVHDDYKRGPQPKMLDVPAKSLLAYLDHPNGWWRDNAQKQIIILEDKSVVPALKAMASGKNGTSALGRIHALWTLEGLNAIDRPIIYTALKDPDPQVRKTAIWISEIFLKQNDQAMMATIGKMINDENYDIKTQILLSLGSNKSVLAKQIVEEILTQNANNQMITSVKKSIDKNEDAKIYGIKLAGFTAPERKLILAGGEIYKSLCSACHGADGKGLPTNAAPALRGAKHINADKDIAIRILMNGLKGPIEGKSYPSVMLAMNDNSDEWIASVVSYIRYEFVGTSMRVGKGRQSAVVQVADVKKIREQHSAKTEPWTIEELEQLSTPPSQ</sequence>
<gene>
    <name evidence="6" type="ordered locus">Emtol_3301</name>
</gene>
<evidence type="ECO:0000256" key="3">
    <source>
        <dbReference type="ARBA" id="ARBA00023004"/>
    </source>
</evidence>
<evidence type="ECO:0000256" key="4">
    <source>
        <dbReference type="PROSITE-ProRule" id="PRU00433"/>
    </source>
</evidence>
<dbReference type="InterPro" id="IPR009056">
    <property type="entry name" value="Cyt_c-like_dom"/>
</dbReference>
<dbReference type="PANTHER" id="PTHR33546">
    <property type="entry name" value="LARGE, MULTIFUNCTIONAL SECRETED PROTEIN-RELATED"/>
    <property type="match status" value="1"/>
</dbReference>
<keyword evidence="7" id="KW-1185">Reference proteome</keyword>
<protein>
    <submittedName>
        <fullName evidence="6">Cytochrome c class I</fullName>
    </submittedName>
</protein>
<dbReference type="InterPro" id="IPR011989">
    <property type="entry name" value="ARM-like"/>
</dbReference>
<evidence type="ECO:0000256" key="1">
    <source>
        <dbReference type="ARBA" id="ARBA00022617"/>
    </source>
</evidence>
<dbReference type="InterPro" id="IPR036909">
    <property type="entry name" value="Cyt_c-like_dom_sf"/>
</dbReference>
<dbReference type="InterPro" id="IPR016024">
    <property type="entry name" value="ARM-type_fold"/>
</dbReference>
<organism evidence="6 7">
    <name type="scientific">Emticicia oligotrophica (strain DSM 17448 / CIP 109782 / MTCC 6937 / GPTSA100-15)</name>
    <dbReference type="NCBI Taxonomy" id="929562"/>
    <lineage>
        <taxon>Bacteria</taxon>
        <taxon>Pseudomonadati</taxon>
        <taxon>Bacteroidota</taxon>
        <taxon>Cytophagia</taxon>
        <taxon>Cytophagales</taxon>
        <taxon>Leadbetterellaceae</taxon>
        <taxon>Emticicia</taxon>
    </lineage>
</organism>
<keyword evidence="2 4" id="KW-0479">Metal-binding</keyword>
<dbReference type="RefSeq" id="WP_015030124.1">
    <property type="nucleotide sequence ID" value="NC_018748.1"/>
</dbReference>
<dbReference type="Proteomes" id="UP000002875">
    <property type="component" value="Chromosome"/>
</dbReference>
<dbReference type="PROSITE" id="PS51007">
    <property type="entry name" value="CYTC"/>
    <property type="match status" value="1"/>
</dbReference>
<dbReference type="Pfam" id="PF23500">
    <property type="entry name" value="DUF7133"/>
    <property type="match status" value="1"/>
</dbReference>